<dbReference type="InterPro" id="IPR002347">
    <property type="entry name" value="SDR_fam"/>
</dbReference>
<dbReference type="InterPro" id="IPR036291">
    <property type="entry name" value="NAD(P)-bd_dom_sf"/>
</dbReference>
<dbReference type="PRINTS" id="PR00081">
    <property type="entry name" value="GDHRDH"/>
</dbReference>
<evidence type="ECO:0000313" key="4">
    <source>
        <dbReference type="EMBL" id="QKS55604.1"/>
    </source>
</evidence>
<keyword evidence="2 4" id="KW-0560">Oxidoreductase</keyword>
<reference evidence="3 5" key="1">
    <citation type="submission" date="2018-06" db="EMBL/GenBank/DDBJ databases">
        <title>Genomic Encyclopedia of Type Strains, Phase III (KMG-III): the genomes of soil and plant-associated and newly described type strains.</title>
        <authorList>
            <person name="Whitman W."/>
        </authorList>
    </citation>
    <scope>NUCLEOTIDE SEQUENCE [LARGE SCALE GENOMIC DNA]</scope>
    <source>
        <strain evidence="3 5">CECT 7022</strain>
    </source>
</reference>
<dbReference type="PANTHER" id="PTHR24321">
    <property type="entry name" value="DEHYDROGENASES, SHORT CHAIN"/>
    <property type="match status" value="1"/>
</dbReference>
<dbReference type="EMBL" id="QJSW01000029">
    <property type="protein sequence ID" value="PYE43262.1"/>
    <property type="molecule type" value="Genomic_DNA"/>
</dbReference>
<dbReference type="Pfam" id="PF13561">
    <property type="entry name" value="adh_short_C2"/>
    <property type="match status" value="1"/>
</dbReference>
<dbReference type="Proteomes" id="UP000247790">
    <property type="component" value="Unassembled WGS sequence"/>
</dbReference>
<accession>A0A2V4VAR7</accession>
<dbReference type="Proteomes" id="UP000509327">
    <property type="component" value="Chromosome"/>
</dbReference>
<organism evidence="3 5">
    <name type="scientific">Paenibacillus barcinonensis</name>
    <dbReference type="NCBI Taxonomy" id="198119"/>
    <lineage>
        <taxon>Bacteria</taxon>
        <taxon>Bacillati</taxon>
        <taxon>Bacillota</taxon>
        <taxon>Bacilli</taxon>
        <taxon>Bacillales</taxon>
        <taxon>Paenibacillaceae</taxon>
        <taxon>Paenibacillus</taxon>
    </lineage>
</organism>
<comment type="similarity">
    <text evidence="1">Belongs to the short-chain dehydrogenases/reductases (SDR) family.</text>
</comment>
<dbReference type="OrthoDB" id="286404at2"/>
<name>A0A2V4VAR7_PAEBA</name>
<keyword evidence="6" id="KW-1185">Reference proteome</keyword>
<evidence type="ECO:0000313" key="6">
    <source>
        <dbReference type="Proteomes" id="UP000509327"/>
    </source>
</evidence>
<dbReference type="InterPro" id="IPR020904">
    <property type="entry name" value="Sc_DH/Rdtase_CS"/>
</dbReference>
<dbReference type="EC" id="1.1.1.47" evidence="4"/>
<dbReference type="GO" id="GO:0047936">
    <property type="term" value="F:glucose 1-dehydrogenase [NAD(P)+] activity"/>
    <property type="evidence" value="ECO:0007669"/>
    <property type="project" value="UniProtKB-EC"/>
</dbReference>
<dbReference type="AlphaFoldDB" id="A0A2V4VAR7"/>
<protein>
    <submittedName>
        <fullName evidence="4">Glucose 1-dehydrogenase</fullName>
        <ecNumber evidence="4">1.1.1.47</ecNumber>
    </submittedName>
    <submittedName>
        <fullName evidence="3">NAD(P)-dependent dehydrogenase (Short-subunit alcohol dehydrogenase family)</fullName>
    </submittedName>
</protein>
<gene>
    <name evidence="3" type="ORF">DFQ00_12922</name>
    <name evidence="4" type="ORF">HUB98_04235</name>
</gene>
<dbReference type="GO" id="GO:0008206">
    <property type="term" value="P:bile acid metabolic process"/>
    <property type="evidence" value="ECO:0007669"/>
    <property type="project" value="UniProtKB-ARBA"/>
</dbReference>
<evidence type="ECO:0000256" key="2">
    <source>
        <dbReference type="ARBA" id="ARBA00023002"/>
    </source>
</evidence>
<dbReference type="PRINTS" id="PR00080">
    <property type="entry name" value="SDRFAMILY"/>
</dbReference>
<evidence type="ECO:0000313" key="3">
    <source>
        <dbReference type="EMBL" id="PYE43262.1"/>
    </source>
</evidence>
<dbReference type="NCBIfam" id="NF005559">
    <property type="entry name" value="PRK07231.1"/>
    <property type="match status" value="1"/>
</dbReference>
<evidence type="ECO:0000313" key="5">
    <source>
        <dbReference type="Proteomes" id="UP000247790"/>
    </source>
</evidence>
<dbReference type="CDD" id="cd05233">
    <property type="entry name" value="SDR_c"/>
    <property type="match status" value="1"/>
</dbReference>
<dbReference type="SUPFAM" id="SSF51735">
    <property type="entry name" value="NAD(P)-binding Rossmann-fold domains"/>
    <property type="match status" value="1"/>
</dbReference>
<dbReference type="FunFam" id="3.40.50.720:FF:000084">
    <property type="entry name" value="Short-chain dehydrogenase reductase"/>
    <property type="match status" value="1"/>
</dbReference>
<proteinExistence type="inferred from homology"/>
<dbReference type="Gene3D" id="3.40.50.720">
    <property type="entry name" value="NAD(P)-binding Rossmann-like Domain"/>
    <property type="match status" value="1"/>
</dbReference>
<dbReference type="RefSeq" id="WP_110899324.1">
    <property type="nucleotide sequence ID" value="NZ_CP054614.1"/>
</dbReference>
<dbReference type="PANTHER" id="PTHR24321:SF8">
    <property type="entry name" value="ESTRADIOL 17-BETA-DEHYDROGENASE 8-RELATED"/>
    <property type="match status" value="1"/>
</dbReference>
<dbReference type="EMBL" id="CP054614">
    <property type="protein sequence ID" value="QKS55604.1"/>
    <property type="molecule type" value="Genomic_DNA"/>
</dbReference>
<sequence>MGLLENKAGLVTAAGSGIGRASAMALAKEGAKVMVSDINEESGKETVRLIEEAGGSASFFKCNVAIEEEVKGLVEATVAKFGKLDFAHNNAGMGPKPVPIAESPSEDFDRVIKINLYGMYYALKYEIIEMLKTGGGSIVNTSSGSGLEGMTNIVPYSASKWGVTGMTKSVALEYGKENIRVNAIAPGLTLTPQVEAWFEAAPEQAKATLGNIPSGKATKPEDQANAVVFLCSDLASQINGVILPVDGGFVAGKLH</sequence>
<reference evidence="4 6" key="2">
    <citation type="submission" date="2020-06" db="EMBL/GenBank/DDBJ databases">
        <title>Complete genome of Paenibacillus barcinonensis KACC11450.</title>
        <authorList>
            <person name="Kim M."/>
            <person name="Park Y.-J."/>
            <person name="Shin J.-H."/>
        </authorList>
    </citation>
    <scope>NUCLEOTIDE SEQUENCE [LARGE SCALE GENOMIC DNA]</scope>
    <source>
        <strain evidence="4 6">KACC11450</strain>
    </source>
</reference>
<dbReference type="PROSITE" id="PS00061">
    <property type="entry name" value="ADH_SHORT"/>
    <property type="match status" value="1"/>
</dbReference>
<evidence type="ECO:0000256" key="1">
    <source>
        <dbReference type="ARBA" id="ARBA00006484"/>
    </source>
</evidence>